<dbReference type="Proteomes" id="UP000740883">
    <property type="component" value="Unassembled WGS sequence"/>
</dbReference>
<proteinExistence type="predicted"/>
<keyword evidence="2" id="KW-1185">Reference proteome</keyword>
<comment type="caution">
    <text evidence="1">The sequence shown here is derived from an EMBL/GenBank/DDBJ whole genome shotgun (WGS) entry which is preliminary data.</text>
</comment>
<dbReference type="OrthoDB" id="2199106at2759"/>
<accession>A0A9P6KZ25</accession>
<protein>
    <submittedName>
        <fullName evidence="1">Uncharacterized protein</fullName>
    </submittedName>
</protein>
<gene>
    <name evidence="1" type="ORF">NGRA_1528</name>
</gene>
<dbReference type="EMBL" id="SBJO01000103">
    <property type="protein sequence ID" value="KAF9763076.1"/>
    <property type="molecule type" value="Genomic_DNA"/>
</dbReference>
<reference evidence="1 2" key="1">
    <citation type="journal article" date="2020" name="Genome Biol. Evol.">
        <title>Comparative genomics of strictly vertically transmitted, feminizing microsporidia endosymbionts of amphipod crustaceans.</title>
        <authorList>
            <person name="Cormier A."/>
            <person name="Chebbi M.A."/>
            <person name="Giraud I."/>
            <person name="Wattier R."/>
            <person name="Teixeira M."/>
            <person name="Gilbert C."/>
            <person name="Rigaud T."/>
            <person name="Cordaux R."/>
        </authorList>
    </citation>
    <scope>NUCLEOTIDE SEQUENCE [LARGE SCALE GENOMIC DNA]</scope>
    <source>
        <strain evidence="1 2">Ou3-Ou53</strain>
    </source>
</reference>
<evidence type="ECO:0000313" key="1">
    <source>
        <dbReference type="EMBL" id="KAF9763076.1"/>
    </source>
</evidence>
<name>A0A9P6KZ25_9MICR</name>
<organism evidence="1 2">
    <name type="scientific">Nosema granulosis</name>
    <dbReference type="NCBI Taxonomy" id="83296"/>
    <lineage>
        <taxon>Eukaryota</taxon>
        <taxon>Fungi</taxon>
        <taxon>Fungi incertae sedis</taxon>
        <taxon>Microsporidia</taxon>
        <taxon>Nosematidae</taxon>
        <taxon>Nosema</taxon>
    </lineage>
</organism>
<dbReference type="AlphaFoldDB" id="A0A9P6KZ25"/>
<sequence>MIVELPVVILIISISIFLFQKKKRELDSYKALTETFKEWFSLHLNIFPSIHQFVTLCGGNQYVRTLYCIVSLSKDFCLSQLFLSSPSSQIVITGYLKSHRPNFYVHKNRYKLKHAGLSYSKKYLLNTNKDYQVYGVVNNTILDFISKYDVDIFYCSYVPKTVETCPLFESNFYLRGSTKLLQTEGFLSNLMKILEEDVVDTEKRINEIKKKHMLDVEKFREEEKLGFFEKLKNEAIKKTQPVVQPIKKNKK</sequence>
<evidence type="ECO:0000313" key="2">
    <source>
        <dbReference type="Proteomes" id="UP000740883"/>
    </source>
</evidence>